<dbReference type="InterPro" id="IPR006134">
    <property type="entry name" value="DNA-dir_DNA_pol_B_multi_dom"/>
</dbReference>
<dbReference type="Gene3D" id="3.30.342.10">
    <property type="entry name" value="DNA Polymerase, chain B, domain 1"/>
    <property type="match status" value="1"/>
</dbReference>
<dbReference type="Gene3D" id="3.90.1600.10">
    <property type="entry name" value="Palm domain of DNA polymerase"/>
    <property type="match status" value="1"/>
</dbReference>
<dbReference type="SUPFAM" id="SSF56672">
    <property type="entry name" value="DNA/RNA polymerases"/>
    <property type="match status" value="1"/>
</dbReference>
<reference evidence="12" key="1">
    <citation type="journal article" date="2020" name="Nature">
        <title>Giant virus diversity and host interactions through global metagenomics.</title>
        <authorList>
            <person name="Schulz F."/>
            <person name="Roux S."/>
            <person name="Paez-Espino D."/>
            <person name="Jungbluth S."/>
            <person name="Walsh D.A."/>
            <person name="Denef V.J."/>
            <person name="McMahon K.D."/>
            <person name="Konstantinidis K.T."/>
            <person name="Eloe-Fadrosh E.A."/>
            <person name="Kyrpides N.C."/>
            <person name="Woyke T."/>
        </authorList>
    </citation>
    <scope>NUCLEOTIDE SEQUENCE</scope>
    <source>
        <strain evidence="12">GVMAG-M-3300027763-16</strain>
    </source>
</reference>
<feature type="domain" description="DNA-directed DNA polymerase family B multifunctional" evidence="10">
    <location>
        <begin position="630"/>
        <end position="789"/>
    </location>
</feature>
<evidence type="ECO:0000256" key="3">
    <source>
        <dbReference type="ARBA" id="ARBA00022679"/>
    </source>
</evidence>
<evidence type="ECO:0000256" key="5">
    <source>
        <dbReference type="ARBA" id="ARBA00022932"/>
    </source>
</evidence>
<dbReference type="Pfam" id="PF00136">
    <property type="entry name" value="DNA_pol_B"/>
    <property type="match status" value="2"/>
</dbReference>
<dbReference type="GO" id="GO:0000166">
    <property type="term" value="F:nucleotide binding"/>
    <property type="evidence" value="ECO:0007669"/>
    <property type="project" value="InterPro"/>
</dbReference>
<comment type="catalytic activity">
    <reaction evidence="7">
        <text>DNA(n) + a 2'-deoxyribonucleoside 5'-triphosphate = DNA(n+1) + diphosphate</text>
        <dbReference type="Rhea" id="RHEA:22508"/>
        <dbReference type="Rhea" id="RHEA-COMP:17339"/>
        <dbReference type="Rhea" id="RHEA-COMP:17340"/>
        <dbReference type="ChEBI" id="CHEBI:33019"/>
        <dbReference type="ChEBI" id="CHEBI:61560"/>
        <dbReference type="ChEBI" id="CHEBI:173112"/>
        <dbReference type="EC" id="2.7.7.7"/>
    </reaction>
</comment>
<dbReference type="InterPro" id="IPR006133">
    <property type="entry name" value="DNA-dir_DNA_pol_B_exonuc"/>
</dbReference>
<proteinExistence type="inferred from homology"/>
<keyword evidence="8" id="KW-0175">Coiled coil</keyword>
<organism evidence="12">
    <name type="scientific">viral metagenome</name>
    <dbReference type="NCBI Taxonomy" id="1070528"/>
    <lineage>
        <taxon>unclassified sequences</taxon>
        <taxon>metagenomes</taxon>
        <taxon>organismal metagenomes</taxon>
    </lineage>
</organism>
<dbReference type="EC" id="2.7.7.7" evidence="2"/>
<dbReference type="GO" id="GO:0006287">
    <property type="term" value="P:base-excision repair, gap-filling"/>
    <property type="evidence" value="ECO:0007669"/>
    <property type="project" value="TreeGrafter"/>
</dbReference>
<evidence type="ECO:0000256" key="2">
    <source>
        <dbReference type="ARBA" id="ARBA00012417"/>
    </source>
</evidence>
<dbReference type="InterPro" id="IPR012337">
    <property type="entry name" value="RNaseH-like_sf"/>
</dbReference>
<feature type="domain" description="DNA-directed DNA polymerase family B exonuclease" evidence="11">
    <location>
        <begin position="412"/>
        <end position="566"/>
    </location>
</feature>
<keyword evidence="3" id="KW-0808">Transferase</keyword>
<name>A0A6C0LDQ7_9ZZZZ</name>
<dbReference type="InterPro" id="IPR017964">
    <property type="entry name" value="DNA-dir_DNA_pol_B_CS"/>
</dbReference>
<dbReference type="InterPro" id="IPR042087">
    <property type="entry name" value="DNA_pol_B_thumb"/>
</dbReference>
<feature type="domain" description="DNA-directed DNA polymerase family B exonuclease" evidence="11">
    <location>
        <begin position="174"/>
        <end position="281"/>
    </location>
</feature>
<comment type="similarity">
    <text evidence="1">Belongs to the DNA polymerase type-B family.</text>
</comment>
<feature type="region of interest" description="Disordered" evidence="9">
    <location>
        <begin position="363"/>
        <end position="384"/>
    </location>
</feature>
<feature type="coiled-coil region" evidence="8">
    <location>
        <begin position="1013"/>
        <end position="1040"/>
    </location>
</feature>
<dbReference type="SUPFAM" id="SSF53098">
    <property type="entry name" value="Ribonuclease H-like"/>
    <property type="match status" value="1"/>
</dbReference>
<dbReference type="Gene3D" id="3.30.420.10">
    <property type="entry name" value="Ribonuclease H-like superfamily/Ribonuclease H"/>
    <property type="match status" value="1"/>
</dbReference>
<keyword evidence="6" id="KW-0238">DNA-binding</keyword>
<evidence type="ECO:0000256" key="7">
    <source>
        <dbReference type="ARBA" id="ARBA00049244"/>
    </source>
</evidence>
<dbReference type="GO" id="GO:0045004">
    <property type="term" value="P:DNA replication proofreading"/>
    <property type="evidence" value="ECO:0007669"/>
    <property type="project" value="TreeGrafter"/>
</dbReference>
<dbReference type="EMBL" id="MN740455">
    <property type="protein sequence ID" value="QHU27402.1"/>
    <property type="molecule type" value="Genomic_DNA"/>
</dbReference>
<dbReference type="PRINTS" id="PR00106">
    <property type="entry name" value="DNAPOLB"/>
</dbReference>
<dbReference type="PANTHER" id="PTHR10322:SF23">
    <property type="entry name" value="DNA POLYMERASE DELTA CATALYTIC SUBUNIT"/>
    <property type="match status" value="1"/>
</dbReference>
<feature type="compositionally biased region" description="Acidic residues" evidence="9">
    <location>
        <begin position="363"/>
        <end position="380"/>
    </location>
</feature>
<evidence type="ECO:0000256" key="8">
    <source>
        <dbReference type="SAM" id="Coils"/>
    </source>
</evidence>
<evidence type="ECO:0000313" key="12">
    <source>
        <dbReference type="EMBL" id="QHU27402.1"/>
    </source>
</evidence>
<keyword evidence="5" id="KW-0239">DNA-directed DNA polymerase</keyword>
<dbReference type="PROSITE" id="PS00116">
    <property type="entry name" value="DNA_POLYMERASE_B"/>
    <property type="match status" value="1"/>
</dbReference>
<dbReference type="InterPro" id="IPR043502">
    <property type="entry name" value="DNA/RNA_pol_sf"/>
</dbReference>
<dbReference type="InterPro" id="IPR050240">
    <property type="entry name" value="DNA_pol_type-B"/>
</dbReference>
<dbReference type="Pfam" id="PF03104">
    <property type="entry name" value="DNA_pol_B_exo1"/>
    <property type="match status" value="2"/>
</dbReference>
<evidence type="ECO:0000256" key="1">
    <source>
        <dbReference type="ARBA" id="ARBA00005755"/>
    </source>
</evidence>
<protein>
    <recommendedName>
        <fullName evidence="2">DNA-directed DNA polymerase</fullName>
        <ecNumber evidence="2">2.7.7.7</ecNumber>
    </recommendedName>
</protein>
<feature type="domain" description="DNA-directed DNA polymerase family B multifunctional" evidence="10">
    <location>
        <begin position="834"/>
        <end position="1148"/>
    </location>
</feature>
<evidence type="ECO:0000256" key="6">
    <source>
        <dbReference type="ARBA" id="ARBA00023125"/>
    </source>
</evidence>
<feature type="compositionally biased region" description="Low complexity" evidence="9">
    <location>
        <begin position="1095"/>
        <end position="1106"/>
    </location>
</feature>
<dbReference type="SMART" id="SM00486">
    <property type="entry name" value="POLBc"/>
    <property type="match status" value="1"/>
</dbReference>
<keyword evidence="4" id="KW-0548">Nucleotidyltransferase</keyword>
<dbReference type="PANTHER" id="PTHR10322">
    <property type="entry name" value="DNA POLYMERASE CATALYTIC SUBUNIT"/>
    <property type="match status" value="1"/>
</dbReference>
<evidence type="ECO:0000256" key="4">
    <source>
        <dbReference type="ARBA" id="ARBA00022695"/>
    </source>
</evidence>
<dbReference type="InterPro" id="IPR023211">
    <property type="entry name" value="DNA_pol_palm_dom_sf"/>
</dbReference>
<evidence type="ECO:0000259" key="11">
    <source>
        <dbReference type="Pfam" id="PF03104"/>
    </source>
</evidence>
<dbReference type="GO" id="GO:0006297">
    <property type="term" value="P:nucleotide-excision repair, DNA gap filling"/>
    <property type="evidence" value="ECO:0007669"/>
    <property type="project" value="TreeGrafter"/>
</dbReference>
<dbReference type="InterPro" id="IPR006172">
    <property type="entry name" value="DNA-dir_DNA_pol_B"/>
</dbReference>
<dbReference type="GO" id="GO:0043625">
    <property type="term" value="C:delta DNA polymerase complex"/>
    <property type="evidence" value="ECO:0007669"/>
    <property type="project" value="TreeGrafter"/>
</dbReference>
<dbReference type="InterPro" id="IPR036397">
    <property type="entry name" value="RNaseH_sf"/>
</dbReference>
<dbReference type="Gene3D" id="1.10.132.60">
    <property type="entry name" value="DNA polymerase family B, C-terminal domain"/>
    <property type="match status" value="1"/>
</dbReference>
<dbReference type="GO" id="GO:0003887">
    <property type="term" value="F:DNA-directed DNA polymerase activity"/>
    <property type="evidence" value="ECO:0007669"/>
    <property type="project" value="UniProtKB-KW"/>
</dbReference>
<dbReference type="GO" id="GO:0008296">
    <property type="term" value="F:3'-5'-DNA exonuclease activity"/>
    <property type="evidence" value="ECO:0007669"/>
    <property type="project" value="TreeGrafter"/>
</dbReference>
<dbReference type="Gene3D" id="1.10.287.690">
    <property type="entry name" value="Helix hairpin bin"/>
    <property type="match status" value="1"/>
</dbReference>
<accession>A0A6C0LDQ7</accession>
<sequence>MEFPRKEHEPINNYEDSIEFQITDIYDPESDKANVQKDSTDFYSLLIYGTSAVGATYCVKVNNFIPYFYIKPPEKWENLGKAAFKTKVDELKDVMINNCYKCFFNNNGKMNEYNKKIIPRALETHFVSMKVVRKKDFWGFTNDKIFRFLKISVKSLKLYNNLKYYFKSLEKNDYKMYETNIDPFLKYIHTQNIRPCDWVRIDKGNYTIGEGISRCDYNIETEYKNIIPIQVNKIAPLLITSFDIECSSSHGDFPVAKKNYSKVAQDLAMIAKLGYKYTPDNIVEWLQTIYFEDVILDIAKDVKINRVYAKYKIANNYISSIQQKIEPHIQNIIEILDIIASSIKKITEKKKGDKGDDVLDVNDDGCDDCDGDGDDDDGDEDMKGNKMTVRELNAHEQKLTDILTNTLVPLEGDKIIQIGTTVHIYGSDNIVYKNIITLNSCDNIEGSDVEFYDTEKEVLIKWKELMNRLNSDIITGYNIFGFDMEYIWQRATELNIIDTTNPADDFSIGFGRLITRKASLVELKLSSSALGDNILRYIDIDGTVLIDLLKVMQRDQKLDSYKLDNVASIFLGDNKNDLKPQEIFDKFKGNSEDRCVIAKYCIQDCCLVNRLIHKLKILENNIGMGNVCLVPLNFLFRRGQGIKIFSLIAKECMEREYLIPTIKSYRENIEEIDNGYEGAVVLEPKEGIYLNEPIVVFDYGSLYPSSMISCNLSHDCYLMDEKYRVEDPNIEYKTISYDLYEGVGDKKKKTGEKDCVFVQYKDGRKGIIADVLDMLLKQRKNTRKKIEYQTITAINDGTLEGKIYSGICSDRGDHYEVYNIESNSKIIVLKENVKSIKDTYNIFEQDVLDALQLAYKVTANSLYGQIGARTSSIYLKEIAACTTATGRNMIMLAKDFVERKYAAEVIYGDTDSIFCKFPLVDKEGNAVYGKDALQFAIDVGKDVERHINVPEIMPSPQKLNYEKCLYPFILFSKKRYVGNLYETDTTKYKQKSMGIVLKRRDNAQIVKKIYGGVINIILEKQDLEGSIEFLQEELSDLVEGKTSIKDLVITKSLRATYKDPTKIAHKVLADRIGARDPGNRPVVNERIPFVYIKTGSSGSGSSSSSGNNKAPSLQGDRIENPDYIVQNNLVPDYLHYITNQIMKPILQLYALCLDRLPGYDKDDEYWEDVEKGLLEKPLYKVDIKRKNRINNLKLMMAKELLFDKFINILSEPKAPTVRKSRKTIAGAGAAGEADTVKVPKVQKTTKAKTTKTATEENEISVDAVLPTNMDATIRITKKKQTNVIESVAYINNEKKKKIWEVKKDNCKNKDIEIIELVKQIVEYDSNKIYFITLNNKGFKEAYNRAHYMYKDLLKNHSEDSVHNIINDVMNSTDIGMLTDINNIRSYYELILINSKFMFV</sequence>
<dbReference type="GO" id="GO:0003677">
    <property type="term" value="F:DNA binding"/>
    <property type="evidence" value="ECO:0007669"/>
    <property type="project" value="UniProtKB-KW"/>
</dbReference>
<evidence type="ECO:0000259" key="10">
    <source>
        <dbReference type="Pfam" id="PF00136"/>
    </source>
</evidence>
<feature type="region of interest" description="Disordered" evidence="9">
    <location>
        <begin position="1095"/>
        <end position="1116"/>
    </location>
</feature>
<evidence type="ECO:0000256" key="9">
    <source>
        <dbReference type="SAM" id="MobiDB-lite"/>
    </source>
</evidence>